<dbReference type="RefSeq" id="WP_084412142.1">
    <property type="nucleotide sequence ID" value="NZ_FWXR01000024.1"/>
</dbReference>
<dbReference type="EC" id="7.1.1.9" evidence="3"/>
<evidence type="ECO:0000256" key="10">
    <source>
        <dbReference type="ARBA" id="ARBA00031625"/>
    </source>
</evidence>
<dbReference type="Gene3D" id="1.10.287.70">
    <property type="match status" value="1"/>
</dbReference>
<feature type="domain" description="Heme-copper oxidase subunit III family profile" evidence="13">
    <location>
        <begin position="6"/>
        <end position="283"/>
    </location>
</feature>
<dbReference type="CDD" id="cd01665">
    <property type="entry name" value="Cyt_c_Oxidase_III"/>
    <property type="match status" value="1"/>
</dbReference>
<evidence type="ECO:0000313" key="15">
    <source>
        <dbReference type="Proteomes" id="UP000192656"/>
    </source>
</evidence>
<name>A0A1W2ED74_9HYPH</name>
<evidence type="ECO:0000313" key="14">
    <source>
        <dbReference type="EMBL" id="SMD07659.1"/>
    </source>
</evidence>
<dbReference type="PROSITE" id="PS50253">
    <property type="entry name" value="COX3"/>
    <property type="match status" value="1"/>
</dbReference>
<dbReference type="Proteomes" id="UP000192656">
    <property type="component" value="Unassembled WGS sequence"/>
</dbReference>
<evidence type="ECO:0000256" key="11">
    <source>
        <dbReference type="RuleBase" id="RU003376"/>
    </source>
</evidence>
<evidence type="ECO:0000256" key="12">
    <source>
        <dbReference type="SAM" id="Phobius"/>
    </source>
</evidence>
<evidence type="ECO:0000256" key="3">
    <source>
        <dbReference type="ARBA" id="ARBA00012949"/>
    </source>
</evidence>
<feature type="transmembrane region" description="Helical" evidence="12">
    <location>
        <begin position="181"/>
        <end position="200"/>
    </location>
</feature>
<feature type="transmembrane region" description="Helical" evidence="12">
    <location>
        <begin position="262"/>
        <end position="282"/>
    </location>
</feature>
<evidence type="ECO:0000256" key="1">
    <source>
        <dbReference type="ARBA" id="ARBA00004141"/>
    </source>
</evidence>
<dbReference type="AlphaFoldDB" id="A0A1W2ED74"/>
<dbReference type="InterPro" id="IPR035973">
    <property type="entry name" value="Cyt_c_oxidase_su3-like_sf"/>
</dbReference>
<feature type="transmembrane region" description="Helical" evidence="12">
    <location>
        <begin position="93"/>
        <end position="114"/>
    </location>
</feature>
<evidence type="ECO:0000256" key="2">
    <source>
        <dbReference type="ARBA" id="ARBA00010581"/>
    </source>
</evidence>
<dbReference type="FunFam" id="1.20.120.80:FF:000002">
    <property type="entry name" value="Cytochrome c oxidase subunit 3"/>
    <property type="match status" value="1"/>
</dbReference>
<evidence type="ECO:0000256" key="8">
    <source>
        <dbReference type="ARBA" id="ARBA00023136"/>
    </source>
</evidence>
<evidence type="ECO:0000259" key="13">
    <source>
        <dbReference type="PROSITE" id="PS50253"/>
    </source>
</evidence>
<proteinExistence type="inferred from homology"/>
<keyword evidence="15" id="KW-1185">Reference proteome</keyword>
<feature type="transmembrane region" description="Helical" evidence="12">
    <location>
        <begin position="52"/>
        <end position="73"/>
    </location>
</feature>
<feature type="transmembrane region" description="Helical" evidence="12">
    <location>
        <begin position="220"/>
        <end position="242"/>
    </location>
</feature>
<keyword evidence="8 12" id="KW-0472">Membrane</keyword>
<evidence type="ECO:0000256" key="5">
    <source>
        <dbReference type="ARBA" id="ARBA00022692"/>
    </source>
</evidence>
<reference evidence="14 15" key="1">
    <citation type="submission" date="2017-04" db="EMBL/GenBank/DDBJ databases">
        <authorList>
            <person name="Afonso C.L."/>
            <person name="Miller P.J."/>
            <person name="Scott M.A."/>
            <person name="Spackman E."/>
            <person name="Goraichik I."/>
            <person name="Dimitrov K.M."/>
            <person name="Suarez D.L."/>
            <person name="Swayne D.E."/>
        </authorList>
    </citation>
    <scope>NUCLEOTIDE SEQUENCE [LARGE SCALE GENOMIC DNA]</scope>
    <source>
        <strain evidence="14 15">CGMCC 1.10972</strain>
    </source>
</reference>
<organism evidence="14 15">
    <name type="scientific">Fulvimarina manganoxydans</name>
    <dbReference type="NCBI Taxonomy" id="937218"/>
    <lineage>
        <taxon>Bacteria</taxon>
        <taxon>Pseudomonadati</taxon>
        <taxon>Pseudomonadota</taxon>
        <taxon>Alphaproteobacteria</taxon>
        <taxon>Hyphomicrobiales</taxon>
        <taxon>Aurantimonadaceae</taxon>
        <taxon>Fulvimarina</taxon>
    </lineage>
</organism>
<dbReference type="InterPro" id="IPR033945">
    <property type="entry name" value="Cyt_c_oxase_su3_dom"/>
</dbReference>
<evidence type="ECO:0000256" key="9">
    <source>
        <dbReference type="ARBA" id="ARBA00031400"/>
    </source>
</evidence>
<dbReference type="SUPFAM" id="SSF81452">
    <property type="entry name" value="Cytochrome c oxidase subunit III-like"/>
    <property type="match status" value="1"/>
</dbReference>
<feature type="transmembrane region" description="Helical" evidence="12">
    <location>
        <begin position="149"/>
        <end position="169"/>
    </location>
</feature>
<dbReference type="GO" id="GO:0019646">
    <property type="term" value="P:aerobic electron transport chain"/>
    <property type="evidence" value="ECO:0007669"/>
    <property type="project" value="InterPro"/>
</dbReference>
<accession>A0A1W2ED74</accession>
<dbReference type="EMBL" id="FWXR01000024">
    <property type="protein sequence ID" value="SMD07659.1"/>
    <property type="molecule type" value="Genomic_DNA"/>
</dbReference>
<keyword evidence="7 12" id="KW-1133">Transmembrane helix</keyword>
<dbReference type="InterPro" id="IPR024791">
    <property type="entry name" value="Cyt_c/ubiquinol_Oxase_su3"/>
</dbReference>
<keyword evidence="5 11" id="KW-0812">Transmembrane</keyword>
<evidence type="ECO:0000256" key="7">
    <source>
        <dbReference type="ARBA" id="ARBA00022989"/>
    </source>
</evidence>
<dbReference type="PANTHER" id="PTHR11403">
    <property type="entry name" value="CYTOCHROME C OXIDASE SUBUNIT III"/>
    <property type="match status" value="1"/>
</dbReference>
<protein>
    <recommendedName>
        <fullName evidence="4">Cytochrome c oxidase subunit 3</fullName>
        <ecNumber evidence="3">7.1.1.9</ecNumber>
    </recommendedName>
    <alternativeName>
        <fullName evidence="9">Cytochrome aa3 subunit 3</fullName>
    </alternativeName>
    <alternativeName>
        <fullName evidence="10">Cytochrome c oxidase polypeptide III</fullName>
    </alternativeName>
</protein>
<dbReference type="InterPro" id="IPR000298">
    <property type="entry name" value="Cyt_c_oxidase-like_su3"/>
</dbReference>
<dbReference type="InterPro" id="IPR013833">
    <property type="entry name" value="Cyt_c_oxidase_su3_a-hlx"/>
</dbReference>
<comment type="subcellular location">
    <subcellularLocation>
        <location evidence="11">Cell membrane</location>
        <topology evidence="11">Multi-pass membrane protein</topology>
    </subcellularLocation>
    <subcellularLocation>
        <location evidence="1">Membrane</location>
        <topology evidence="1">Multi-pass membrane protein</topology>
    </subcellularLocation>
</comment>
<dbReference type="Pfam" id="PF00510">
    <property type="entry name" value="COX3"/>
    <property type="match status" value="1"/>
</dbReference>
<dbReference type="GO" id="GO:0004129">
    <property type="term" value="F:cytochrome-c oxidase activity"/>
    <property type="evidence" value="ECO:0007669"/>
    <property type="project" value="UniProtKB-EC"/>
</dbReference>
<dbReference type="Gene3D" id="1.20.120.80">
    <property type="entry name" value="Cytochrome c oxidase, subunit III, four-helix bundle"/>
    <property type="match status" value="1"/>
</dbReference>
<gene>
    <name evidence="14" type="ORF">SAMN06297251_1247</name>
</gene>
<feature type="transmembrane region" description="Helical" evidence="12">
    <location>
        <begin position="20"/>
        <end position="40"/>
    </location>
</feature>
<keyword evidence="6" id="KW-1278">Translocase</keyword>
<sequence>MADAHAKHDYHLVDPSPWPFIGSVGAFIMLFGAVGLFRWNTGQAFNFLGLDLATPWIFVLGLAVVLYTMYAWWSDAVKESLEGKHTRVVSLHLRYGIIMFIASEVMFFVAWFWAFFDASLFPNEAIQEARTEVLGGQWPPVGIEVLDPLHLPLFNTITLLLSGTTVTWAHHALLHNDRRGLITGLALTVALGVIFSYVQYFEYAHAPFAFAGSIYGSTFFMATGFHGFHVLIGTIFLIVCLIRASVGQFTPQKHFGFEAAAWYWHFVDVVWLFLFFAIYVWGGWGAPVYAA</sequence>
<dbReference type="PANTHER" id="PTHR11403:SF7">
    <property type="entry name" value="CYTOCHROME C OXIDASE SUBUNIT 3"/>
    <property type="match status" value="1"/>
</dbReference>
<comment type="similarity">
    <text evidence="2 11">Belongs to the cytochrome c oxidase subunit 3 family.</text>
</comment>
<dbReference type="OrthoDB" id="9810850at2"/>
<dbReference type="STRING" id="937218.SAMN06297251_1247"/>
<dbReference type="GO" id="GO:0005886">
    <property type="term" value="C:plasma membrane"/>
    <property type="evidence" value="ECO:0007669"/>
    <property type="project" value="UniProtKB-SubCell"/>
</dbReference>
<evidence type="ECO:0000256" key="4">
    <source>
        <dbReference type="ARBA" id="ARBA00015944"/>
    </source>
</evidence>
<evidence type="ECO:0000256" key="6">
    <source>
        <dbReference type="ARBA" id="ARBA00022967"/>
    </source>
</evidence>